<reference evidence="3 4" key="1">
    <citation type="journal article" date="2019" name="Int. J. Syst. Evol. Microbiol.">
        <title>The Global Catalogue of Microorganisms (GCM) 10K type strain sequencing project: providing services to taxonomists for standard genome sequencing and annotation.</title>
        <authorList>
            <consortium name="The Broad Institute Genomics Platform"/>
            <consortium name="The Broad Institute Genome Sequencing Center for Infectious Disease"/>
            <person name="Wu L."/>
            <person name="Ma J."/>
        </authorList>
    </citation>
    <scope>NUCLEOTIDE SEQUENCE [LARGE SCALE GENOMIC DNA]</scope>
    <source>
        <strain evidence="3 4">JCM 15589</strain>
    </source>
</reference>
<comment type="similarity">
    <text evidence="1 2">Belongs to the UPF0102 family.</text>
</comment>
<proteinExistence type="inferred from homology"/>
<dbReference type="SUPFAM" id="SSF52980">
    <property type="entry name" value="Restriction endonuclease-like"/>
    <property type="match status" value="1"/>
</dbReference>
<protein>
    <recommendedName>
        <fullName evidence="2">UPF0102 protein GCM10009809_24240</fullName>
    </recommendedName>
</protein>
<evidence type="ECO:0000313" key="3">
    <source>
        <dbReference type="EMBL" id="GAA1727673.1"/>
    </source>
</evidence>
<comment type="caution">
    <text evidence="3">The sequence shown here is derived from an EMBL/GenBank/DDBJ whole genome shotgun (WGS) entry which is preliminary data.</text>
</comment>
<evidence type="ECO:0000256" key="2">
    <source>
        <dbReference type="HAMAP-Rule" id="MF_00048"/>
    </source>
</evidence>
<dbReference type="HAMAP" id="MF_00048">
    <property type="entry name" value="UPF0102"/>
    <property type="match status" value="1"/>
</dbReference>
<dbReference type="InterPro" id="IPR003509">
    <property type="entry name" value="UPF0102_YraN-like"/>
</dbReference>
<dbReference type="PANTHER" id="PTHR34039">
    <property type="entry name" value="UPF0102 PROTEIN YRAN"/>
    <property type="match status" value="1"/>
</dbReference>
<organism evidence="3 4">
    <name type="scientific">Isoptericola hypogeus</name>
    <dbReference type="NCBI Taxonomy" id="300179"/>
    <lineage>
        <taxon>Bacteria</taxon>
        <taxon>Bacillati</taxon>
        <taxon>Actinomycetota</taxon>
        <taxon>Actinomycetes</taxon>
        <taxon>Micrococcales</taxon>
        <taxon>Promicromonosporaceae</taxon>
        <taxon>Isoptericola</taxon>
    </lineage>
</organism>
<dbReference type="Pfam" id="PF02021">
    <property type="entry name" value="UPF0102"/>
    <property type="match status" value="1"/>
</dbReference>
<keyword evidence="4" id="KW-1185">Reference proteome</keyword>
<dbReference type="InterPro" id="IPR011856">
    <property type="entry name" value="tRNA_endonuc-like_dom_sf"/>
</dbReference>
<sequence length="139" mass="14930">MRAKDAVGRYGERVAARHLEQQGIEVLDRNWRGAGGELDILARDGDVLVAVEVKTRRGTAFGHPAEAVTEAKLGRIRRLTGQWLAEHRAEHRAVDGPGPGVGSRSGPPVPRFAEVRVDVIAVVLPRAGAAQVEHLVGVL</sequence>
<dbReference type="Proteomes" id="UP001501138">
    <property type="component" value="Unassembled WGS sequence"/>
</dbReference>
<evidence type="ECO:0000256" key="1">
    <source>
        <dbReference type="ARBA" id="ARBA00006738"/>
    </source>
</evidence>
<accession>A0ABN2JIK2</accession>
<evidence type="ECO:0000313" key="4">
    <source>
        <dbReference type="Proteomes" id="UP001501138"/>
    </source>
</evidence>
<dbReference type="Gene3D" id="3.40.1350.10">
    <property type="match status" value="1"/>
</dbReference>
<dbReference type="InterPro" id="IPR011335">
    <property type="entry name" value="Restrct_endonuc-II-like"/>
</dbReference>
<dbReference type="EMBL" id="BAAAPM010000004">
    <property type="protein sequence ID" value="GAA1727673.1"/>
    <property type="molecule type" value="Genomic_DNA"/>
</dbReference>
<name>A0ABN2JIK2_9MICO</name>
<gene>
    <name evidence="3" type="ORF">GCM10009809_24240</name>
</gene>
<dbReference type="RefSeq" id="WP_344248702.1">
    <property type="nucleotide sequence ID" value="NZ_BAAAPM010000004.1"/>
</dbReference>
<dbReference type="NCBIfam" id="NF009154">
    <property type="entry name" value="PRK12497.3-3"/>
    <property type="match status" value="1"/>
</dbReference>
<dbReference type="CDD" id="cd20736">
    <property type="entry name" value="PoNe_Nuclease"/>
    <property type="match status" value="1"/>
</dbReference>
<dbReference type="PANTHER" id="PTHR34039:SF1">
    <property type="entry name" value="UPF0102 PROTEIN YRAN"/>
    <property type="match status" value="1"/>
</dbReference>